<dbReference type="SMART" id="SM00448">
    <property type="entry name" value="REC"/>
    <property type="match status" value="1"/>
</dbReference>
<evidence type="ECO:0000256" key="4">
    <source>
        <dbReference type="ARBA" id="ARBA00023012"/>
    </source>
</evidence>
<feature type="modified residue" description="4-aspartylphosphate" evidence="8">
    <location>
        <position position="55"/>
    </location>
</feature>
<dbReference type="Pfam" id="PF00072">
    <property type="entry name" value="Response_reg"/>
    <property type="match status" value="1"/>
</dbReference>
<evidence type="ECO:0000256" key="5">
    <source>
        <dbReference type="ARBA" id="ARBA00023015"/>
    </source>
</evidence>
<sequence>MIKVLLVDDEEWIRLGLREQMEWESLGLEIVGEAPNGAIALEMVDKYQPEIVVSDIRMPGMDGIQLMEAIHTRFPNIIIIVISGYSDFEYAKKAITFRVFDYILKPIEEEKLEETLIRAVQRIIEENNKKEDLLKLNMKLNESGILAKEKFLTHLVQGTDLSLEEIQTGIAKNGLSFAWPRMAAVVIRAENFEAVAVDKYKKDTELAGYVLYNVVHELIQDYDNSIVFRNYSKQGELILLKGFDTEAYSLIVEEIYAKCGHIIDVVTDIVRFKLYVGIGREFMNMREAGRSYTQAVQAVQNAGIVQGSRIIHFDLIDSRNDYYMYPEDKEKTLLYYLENSYKTQAFVLIEDCLNEIHSSPTIHPQSIRNTVLELTMNIKKALKKYNCLLEDLLQEPNIHDKIMKDLFTISELKEWSMEAASKAMEFIADNKKSGSRKTMDEIVEYLNKRYGENINLNSVADTFFVNPAYLSRIFKSETGYNFNEYLNKVRMDAALKLLMQENLKMNDISEMVGYGNVSYFLKKFKEYFGCTPTEYKRK</sequence>
<name>A0A926KNE3_9BACL</name>
<evidence type="ECO:0000259" key="9">
    <source>
        <dbReference type="PROSITE" id="PS01124"/>
    </source>
</evidence>
<dbReference type="PROSITE" id="PS01124">
    <property type="entry name" value="HTH_ARAC_FAMILY_2"/>
    <property type="match status" value="1"/>
</dbReference>
<evidence type="ECO:0000256" key="8">
    <source>
        <dbReference type="PROSITE-ProRule" id="PRU00169"/>
    </source>
</evidence>
<proteinExistence type="predicted"/>
<evidence type="ECO:0000256" key="2">
    <source>
        <dbReference type="ARBA" id="ARBA00022490"/>
    </source>
</evidence>
<keyword evidence="5" id="KW-0805">Transcription regulation</keyword>
<keyword evidence="3 8" id="KW-0597">Phosphoprotein</keyword>
<dbReference type="InterPro" id="IPR018062">
    <property type="entry name" value="HTH_AraC-typ_CS"/>
</dbReference>
<evidence type="ECO:0000259" key="10">
    <source>
        <dbReference type="PROSITE" id="PS50110"/>
    </source>
</evidence>
<evidence type="ECO:0000256" key="3">
    <source>
        <dbReference type="ARBA" id="ARBA00022553"/>
    </source>
</evidence>
<gene>
    <name evidence="11" type="ORF">ICC18_12335</name>
</gene>
<keyword evidence="12" id="KW-1185">Reference proteome</keyword>
<evidence type="ECO:0000256" key="7">
    <source>
        <dbReference type="ARBA" id="ARBA00023163"/>
    </source>
</evidence>
<dbReference type="SMART" id="SM00342">
    <property type="entry name" value="HTH_ARAC"/>
    <property type="match status" value="1"/>
</dbReference>
<dbReference type="RefSeq" id="WP_188174657.1">
    <property type="nucleotide sequence ID" value="NZ_JACVVD010000003.1"/>
</dbReference>
<dbReference type="PROSITE" id="PS00041">
    <property type="entry name" value="HTH_ARAC_FAMILY_1"/>
    <property type="match status" value="1"/>
</dbReference>
<dbReference type="Pfam" id="PF12833">
    <property type="entry name" value="HTH_18"/>
    <property type="match status" value="1"/>
</dbReference>
<dbReference type="InterPro" id="IPR001789">
    <property type="entry name" value="Sig_transdc_resp-reg_receiver"/>
</dbReference>
<dbReference type="Gene3D" id="3.40.50.2300">
    <property type="match status" value="1"/>
</dbReference>
<evidence type="ECO:0000256" key="6">
    <source>
        <dbReference type="ARBA" id="ARBA00023125"/>
    </source>
</evidence>
<keyword evidence="4" id="KW-0902">Two-component regulatory system</keyword>
<dbReference type="PRINTS" id="PR00032">
    <property type="entry name" value="HTHARAC"/>
</dbReference>
<dbReference type="InterPro" id="IPR009057">
    <property type="entry name" value="Homeodomain-like_sf"/>
</dbReference>
<dbReference type="Proteomes" id="UP000650466">
    <property type="component" value="Unassembled WGS sequence"/>
</dbReference>
<dbReference type="GO" id="GO:0000160">
    <property type="term" value="P:phosphorelay signal transduction system"/>
    <property type="evidence" value="ECO:0007669"/>
    <property type="project" value="UniProtKB-KW"/>
</dbReference>
<dbReference type="PROSITE" id="PS50110">
    <property type="entry name" value="RESPONSE_REGULATORY"/>
    <property type="match status" value="1"/>
</dbReference>
<keyword evidence="6" id="KW-0238">DNA-binding</keyword>
<keyword evidence="7" id="KW-0804">Transcription</keyword>
<organism evidence="11 12">
    <name type="scientific">Paenibacillus sedimenti</name>
    <dbReference type="NCBI Taxonomy" id="2770274"/>
    <lineage>
        <taxon>Bacteria</taxon>
        <taxon>Bacillati</taxon>
        <taxon>Bacillota</taxon>
        <taxon>Bacilli</taxon>
        <taxon>Bacillales</taxon>
        <taxon>Paenibacillaceae</taxon>
        <taxon>Paenibacillus</taxon>
    </lineage>
</organism>
<dbReference type="InterPro" id="IPR011006">
    <property type="entry name" value="CheY-like_superfamily"/>
</dbReference>
<comment type="caution">
    <text evidence="11">The sequence shown here is derived from an EMBL/GenBank/DDBJ whole genome shotgun (WGS) entry which is preliminary data.</text>
</comment>
<dbReference type="GO" id="GO:0005737">
    <property type="term" value="C:cytoplasm"/>
    <property type="evidence" value="ECO:0007669"/>
    <property type="project" value="UniProtKB-SubCell"/>
</dbReference>
<dbReference type="SUPFAM" id="SSF46689">
    <property type="entry name" value="Homeodomain-like"/>
    <property type="match status" value="2"/>
</dbReference>
<accession>A0A926KNE3</accession>
<dbReference type="EMBL" id="JACVVD010000003">
    <property type="protein sequence ID" value="MBD0380910.1"/>
    <property type="molecule type" value="Genomic_DNA"/>
</dbReference>
<dbReference type="AlphaFoldDB" id="A0A926KNE3"/>
<protein>
    <submittedName>
        <fullName evidence="11">Response regulator</fullName>
    </submittedName>
</protein>
<feature type="domain" description="Response regulatory" evidence="10">
    <location>
        <begin position="3"/>
        <end position="120"/>
    </location>
</feature>
<dbReference type="PANTHER" id="PTHR42713">
    <property type="entry name" value="HISTIDINE KINASE-RELATED"/>
    <property type="match status" value="1"/>
</dbReference>
<dbReference type="InterPro" id="IPR018060">
    <property type="entry name" value="HTH_AraC"/>
</dbReference>
<dbReference type="InterPro" id="IPR051552">
    <property type="entry name" value="HptR"/>
</dbReference>
<dbReference type="CDD" id="cd17536">
    <property type="entry name" value="REC_YesN-like"/>
    <property type="match status" value="1"/>
</dbReference>
<evidence type="ECO:0000313" key="12">
    <source>
        <dbReference type="Proteomes" id="UP000650466"/>
    </source>
</evidence>
<evidence type="ECO:0000256" key="1">
    <source>
        <dbReference type="ARBA" id="ARBA00004496"/>
    </source>
</evidence>
<evidence type="ECO:0000313" key="11">
    <source>
        <dbReference type="EMBL" id="MBD0380910.1"/>
    </source>
</evidence>
<dbReference type="PANTHER" id="PTHR42713:SF3">
    <property type="entry name" value="TRANSCRIPTIONAL REGULATORY PROTEIN HPTR"/>
    <property type="match status" value="1"/>
</dbReference>
<feature type="domain" description="HTH araC/xylS-type" evidence="9">
    <location>
        <begin position="440"/>
        <end position="538"/>
    </location>
</feature>
<dbReference type="SUPFAM" id="SSF52172">
    <property type="entry name" value="CheY-like"/>
    <property type="match status" value="1"/>
</dbReference>
<reference evidence="11" key="1">
    <citation type="submission" date="2020-09" db="EMBL/GenBank/DDBJ databases">
        <title>Draft Genome Sequence of Paenibacillus sp. WST5.</title>
        <authorList>
            <person name="Bao Z."/>
        </authorList>
    </citation>
    <scope>NUCLEOTIDE SEQUENCE</scope>
    <source>
        <strain evidence="11">WST5</strain>
    </source>
</reference>
<dbReference type="GO" id="GO:0003700">
    <property type="term" value="F:DNA-binding transcription factor activity"/>
    <property type="evidence" value="ECO:0007669"/>
    <property type="project" value="InterPro"/>
</dbReference>
<dbReference type="Gene3D" id="1.10.10.60">
    <property type="entry name" value="Homeodomain-like"/>
    <property type="match status" value="2"/>
</dbReference>
<comment type="subcellular location">
    <subcellularLocation>
        <location evidence="1">Cytoplasm</location>
    </subcellularLocation>
</comment>
<dbReference type="GO" id="GO:0043565">
    <property type="term" value="F:sequence-specific DNA binding"/>
    <property type="evidence" value="ECO:0007669"/>
    <property type="project" value="InterPro"/>
</dbReference>
<dbReference type="InterPro" id="IPR020449">
    <property type="entry name" value="Tscrpt_reg_AraC-type_HTH"/>
</dbReference>
<keyword evidence="2" id="KW-0963">Cytoplasm</keyword>